<name>A0A2M4C738_9DIPT</name>
<sequence>MFTPAVIRSLCTHVVAAAAAAAATAASTYIGHPDLDSVRISPFHVSAGRTHRTGGVAPASPATRAVAVGSSVSGQQRWWPTPMAVNRPDSDHHQHHHSRRSWRNPMTGRWRCRSCCCLRTVAVHACCPRSDSADCLGAVGTC</sequence>
<organism evidence="2">
    <name type="scientific">Anopheles marajoara</name>
    <dbReference type="NCBI Taxonomy" id="58244"/>
    <lineage>
        <taxon>Eukaryota</taxon>
        <taxon>Metazoa</taxon>
        <taxon>Ecdysozoa</taxon>
        <taxon>Arthropoda</taxon>
        <taxon>Hexapoda</taxon>
        <taxon>Insecta</taxon>
        <taxon>Pterygota</taxon>
        <taxon>Neoptera</taxon>
        <taxon>Endopterygota</taxon>
        <taxon>Diptera</taxon>
        <taxon>Nematocera</taxon>
        <taxon>Culicoidea</taxon>
        <taxon>Culicidae</taxon>
        <taxon>Anophelinae</taxon>
        <taxon>Anopheles</taxon>
    </lineage>
</organism>
<keyword evidence="1" id="KW-0732">Signal</keyword>
<feature type="signal peptide" evidence="1">
    <location>
        <begin position="1"/>
        <end position="25"/>
    </location>
</feature>
<dbReference type="AlphaFoldDB" id="A0A2M4C738"/>
<proteinExistence type="predicted"/>
<reference evidence="2" key="1">
    <citation type="submission" date="2018-01" db="EMBL/GenBank/DDBJ databases">
        <title>An insight into the sialome of Amazonian anophelines.</title>
        <authorList>
            <person name="Ribeiro J.M."/>
            <person name="Scarpassa V."/>
            <person name="Calvo E."/>
        </authorList>
    </citation>
    <scope>NUCLEOTIDE SEQUENCE</scope>
    <source>
        <tissue evidence="2">Salivary glands</tissue>
    </source>
</reference>
<accession>A0A2M4C738</accession>
<feature type="chain" id="PRO_5014908515" evidence="1">
    <location>
        <begin position="26"/>
        <end position="142"/>
    </location>
</feature>
<dbReference type="EMBL" id="GGFJ01011800">
    <property type="protein sequence ID" value="MBW60941.1"/>
    <property type="molecule type" value="Transcribed_RNA"/>
</dbReference>
<evidence type="ECO:0000256" key="1">
    <source>
        <dbReference type="SAM" id="SignalP"/>
    </source>
</evidence>
<evidence type="ECO:0000313" key="2">
    <source>
        <dbReference type="EMBL" id="MBW60941.1"/>
    </source>
</evidence>
<protein>
    <submittedName>
        <fullName evidence="2">Putative secreted protein</fullName>
    </submittedName>
</protein>